<dbReference type="Gene3D" id="3.40.30.10">
    <property type="entry name" value="Glutaredoxin"/>
    <property type="match status" value="1"/>
</dbReference>
<reference evidence="2 3" key="1">
    <citation type="submission" date="2020-02" db="EMBL/GenBank/DDBJ databases">
        <authorList>
            <person name="Ma Q."/>
            <person name="Huang Y."/>
            <person name="Song X."/>
            <person name="Pei D."/>
        </authorList>
    </citation>
    <scope>NUCLEOTIDE SEQUENCE [LARGE SCALE GENOMIC DNA]</scope>
    <source>
        <strain evidence="2">Sxm20200214</strain>
        <tissue evidence="2">Leaf</tissue>
    </source>
</reference>
<dbReference type="GO" id="GO:0005737">
    <property type="term" value="C:cytoplasm"/>
    <property type="evidence" value="ECO:0007669"/>
    <property type="project" value="TreeGrafter"/>
</dbReference>
<dbReference type="EMBL" id="JAAMPC010000029">
    <property type="protein sequence ID" value="KAG2245260.1"/>
    <property type="molecule type" value="Genomic_DNA"/>
</dbReference>
<evidence type="ECO:0000313" key="3">
    <source>
        <dbReference type="Proteomes" id="UP000886595"/>
    </source>
</evidence>
<dbReference type="PANTHER" id="PTHR45809:SF3">
    <property type="entry name" value="VIRAL IAP-ASSOCIATED FACTOR HOMOLOG"/>
    <property type="match status" value="1"/>
</dbReference>
<dbReference type="GO" id="GO:0006457">
    <property type="term" value="P:protein folding"/>
    <property type="evidence" value="ECO:0007669"/>
    <property type="project" value="TreeGrafter"/>
</dbReference>
<dbReference type="OrthoDB" id="45518at2759"/>
<name>A0A8X7P5J5_BRACI</name>
<dbReference type="SUPFAM" id="SSF52833">
    <property type="entry name" value="Thioredoxin-like"/>
    <property type="match status" value="1"/>
</dbReference>
<dbReference type="AlphaFoldDB" id="A0A8X7P5J5"/>
<protein>
    <submittedName>
        <fullName evidence="2">Uncharacterized protein</fullName>
    </submittedName>
</protein>
<dbReference type="InterPro" id="IPR036249">
    <property type="entry name" value="Thioredoxin-like_sf"/>
</dbReference>
<dbReference type="InterPro" id="IPR051498">
    <property type="entry name" value="Phosducin-like_chap/apop_reg"/>
</dbReference>
<accession>A0A8X7P5J5</accession>
<dbReference type="Proteomes" id="UP000886595">
    <property type="component" value="Unassembled WGS sequence"/>
</dbReference>
<comment type="caution">
    <text evidence="2">The sequence shown here is derived from an EMBL/GenBank/DDBJ whole genome shotgun (WGS) entry which is preliminary data.</text>
</comment>
<evidence type="ECO:0000313" key="2">
    <source>
        <dbReference type="EMBL" id="KAG2245260.1"/>
    </source>
</evidence>
<gene>
    <name evidence="2" type="ORF">Bca52824_092921</name>
</gene>
<comment type="similarity">
    <text evidence="1">Belongs to the phosducin family.</text>
</comment>
<proteinExistence type="inferred from homology"/>
<keyword evidence="3" id="KW-1185">Reference proteome</keyword>
<sequence>MGRYPAEAGESPGEGSGIQTACVYSRLEYTRLQLPRTKHVSIRRQRRSLRILRTTKISTMIVSSKNTDAFDRKKWLTELREAANVMSFAKCGLMLGCLDELASRYPATKFVKIISCIPNYPDCNLPTLVVYHHSAVKGTHVGLKSVGRMCTPESVALVLCQSEPVLNDGNVEKTTPQGKL</sequence>
<organism evidence="2 3">
    <name type="scientific">Brassica carinata</name>
    <name type="common">Ethiopian mustard</name>
    <name type="synonym">Abyssinian cabbage</name>
    <dbReference type="NCBI Taxonomy" id="52824"/>
    <lineage>
        <taxon>Eukaryota</taxon>
        <taxon>Viridiplantae</taxon>
        <taxon>Streptophyta</taxon>
        <taxon>Embryophyta</taxon>
        <taxon>Tracheophyta</taxon>
        <taxon>Spermatophyta</taxon>
        <taxon>Magnoliopsida</taxon>
        <taxon>eudicotyledons</taxon>
        <taxon>Gunneridae</taxon>
        <taxon>Pentapetalae</taxon>
        <taxon>rosids</taxon>
        <taxon>malvids</taxon>
        <taxon>Brassicales</taxon>
        <taxon>Brassicaceae</taxon>
        <taxon>Brassiceae</taxon>
        <taxon>Brassica</taxon>
    </lineage>
</organism>
<dbReference type="PANTHER" id="PTHR45809">
    <property type="entry name" value="VIRAL IAP-ASSOCIATED FACTOR HOMOLOG"/>
    <property type="match status" value="1"/>
</dbReference>
<evidence type="ECO:0000256" key="1">
    <source>
        <dbReference type="ARBA" id="ARBA00009686"/>
    </source>
</evidence>